<comment type="caution">
    <text evidence="2">The sequence shown here is derived from an EMBL/GenBank/DDBJ whole genome shotgun (WGS) entry which is preliminary data.</text>
</comment>
<dbReference type="AlphaFoldDB" id="A0A9X5H694"/>
<keyword evidence="1" id="KW-0812">Transmembrane</keyword>
<proteinExistence type="predicted"/>
<evidence type="ECO:0000313" key="2">
    <source>
        <dbReference type="EMBL" id="NDO68815.1"/>
    </source>
</evidence>
<feature type="transmembrane region" description="Helical" evidence="1">
    <location>
        <begin position="412"/>
        <end position="437"/>
    </location>
</feature>
<protein>
    <submittedName>
        <fullName evidence="2">ABC transporter permease</fullName>
    </submittedName>
</protein>
<dbReference type="EMBL" id="VIRB01000058">
    <property type="protein sequence ID" value="NDO68815.1"/>
    <property type="molecule type" value="Genomic_DNA"/>
</dbReference>
<evidence type="ECO:0000313" key="3">
    <source>
        <dbReference type="Proteomes" id="UP000474104"/>
    </source>
</evidence>
<feature type="transmembrane region" description="Helical" evidence="1">
    <location>
        <begin position="336"/>
        <end position="353"/>
    </location>
</feature>
<sequence>MGVEKMLFLKECRNVCCSLVYVLFLGLVFLHWHENFYGITEKEIQASKRDEGSAYAESPNGALLAEPKKNAQSYGMKNKEIPEKIMCGGTNLLLIEYLNNSYASYPFSYYKEVVLDEEGQVEILEILCEITGLSEKQIRNLPDDYFPSVNGNIINYSSVKQDENGKAVIEMGKDADTRNEKDHTKQFISQVSYERFIELMAKAEQLIGKGSGYSMESLRQYYGLDEMTYEEAEEEYDKTIYDDKVSAAFARLYCDYMSRPLGLYPVFAAVLFWLKDRRNRMKELIDCRQIGTVKFVFTRFLALLAAAMLPVVLLSFESLLPLMEYSADTGIPVDGFAFIKYILWWLLPTAMIVTSLGMFLTIFTSAPAAVLVQLVWWFLDSSAVGLSGDTRLYTLMIRHNMLNGSELIRRDFAVICLNRGLFLLLSLLLAGLSAVVYSRKRAGRDPFHAGYPRAPHHGHAAVS</sequence>
<feature type="transmembrane region" description="Helical" evidence="1">
    <location>
        <begin position="360"/>
        <end position="379"/>
    </location>
</feature>
<evidence type="ECO:0000256" key="1">
    <source>
        <dbReference type="SAM" id="Phobius"/>
    </source>
</evidence>
<name>A0A9X5H694_9FIRM</name>
<keyword evidence="1" id="KW-1133">Transmembrane helix</keyword>
<feature type="transmembrane region" description="Helical" evidence="1">
    <location>
        <begin position="256"/>
        <end position="274"/>
    </location>
</feature>
<dbReference type="Proteomes" id="UP000474104">
    <property type="component" value="Unassembled WGS sequence"/>
</dbReference>
<accession>A0A9X5H694</accession>
<organism evidence="2 3">
    <name type="scientific">Schaedlerella arabinosiphila</name>
    <dbReference type="NCBI Taxonomy" id="2044587"/>
    <lineage>
        <taxon>Bacteria</taxon>
        <taxon>Bacillati</taxon>
        <taxon>Bacillota</taxon>
        <taxon>Clostridia</taxon>
        <taxon>Lachnospirales</taxon>
        <taxon>Lachnospiraceae</taxon>
        <taxon>Schaedlerella</taxon>
    </lineage>
</organism>
<feature type="transmembrane region" description="Helical" evidence="1">
    <location>
        <begin position="295"/>
        <end position="316"/>
    </location>
</feature>
<dbReference type="OrthoDB" id="1708273at2"/>
<dbReference type="RefSeq" id="WP_004072241.1">
    <property type="nucleotide sequence ID" value="NZ_VIRB01000058.1"/>
</dbReference>
<reference evidence="2 3" key="1">
    <citation type="submission" date="2019-07" db="EMBL/GenBank/DDBJ databases">
        <title>Draft genome sequences of 15 bacterial species constituting the stable defined intestinal microbiota of the GM15 gnotobiotic mouse model.</title>
        <authorList>
            <person name="Elie C."/>
            <person name="Mathieu A."/>
            <person name="Saliou A."/>
            <person name="Darnaud M."/>
            <person name="Leulier F."/>
            <person name="Tamellini A."/>
        </authorList>
    </citation>
    <scope>NUCLEOTIDE SEQUENCE [LARGE SCALE GENOMIC DNA]</scope>
    <source>
        <strain evidence="3">ASF 502</strain>
    </source>
</reference>
<keyword evidence="1" id="KW-0472">Membrane</keyword>
<gene>
    <name evidence="2" type="ORF">FMM80_09020</name>
</gene>